<dbReference type="PRINTS" id="PR00080">
    <property type="entry name" value="SDRFAMILY"/>
</dbReference>
<dbReference type="FunFam" id="3.40.50.720:FF:000084">
    <property type="entry name" value="Short-chain dehydrogenase reductase"/>
    <property type="match status" value="1"/>
</dbReference>
<reference evidence="4" key="1">
    <citation type="submission" date="2024-05" db="EMBL/GenBank/DDBJ databases">
        <authorList>
            <person name="Kim S."/>
            <person name="Heo J."/>
            <person name="Choi H."/>
            <person name="Choi Y."/>
            <person name="Kwon S.-W."/>
            <person name="Kim Y."/>
        </authorList>
    </citation>
    <scope>NUCLEOTIDE SEQUENCE</scope>
    <source>
        <strain evidence="4">KACC 23699</strain>
    </source>
</reference>
<dbReference type="AlphaFoldDB" id="A0AAU7JX85"/>
<dbReference type="InterPro" id="IPR050259">
    <property type="entry name" value="SDR"/>
</dbReference>
<dbReference type="Gene3D" id="3.40.50.720">
    <property type="entry name" value="NAD(P)-binding Rossmann-like Domain"/>
    <property type="match status" value="1"/>
</dbReference>
<dbReference type="RefSeq" id="WP_406832378.1">
    <property type="nucleotide sequence ID" value="NZ_CP157483.1"/>
</dbReference>
<evidence type="ECO:0000259" key="3">
    <source>
        <dbReference type="SMART" id="SM00822"/>
    </source>
</evidence>
<evidence type="ECO:0000256" key="1">
    <source>
        <dbReference type="ARBA" id="ARBA00006484"/>
    </source>
</evidence>
<feature type="domain" description="Ketoreductase" evidence="3">
    <location>
        <begin position="12"/>
        <end position="204"/>
    </location>
</feature>
<comment type="similarity">
    <text evidence="1">Belongs to the short-chain dehydrogenases/reductases (SDR) family.</text>
</comment>
<dbReference type="PRINTS" id="PR00081">
    <property type="entry name" value="GDHRDH"/>
</dbReference>
<dbReference type="Pfam" id="PF13561">
    <property type="entry name" value="adh_short_C2"/>
    <property type="match status" value="1"/>
</dbReference>
<keyword evidence="2" id="KW-0560">Oxidoreductase</keyword>
<dbReference type="GO" id="GO:0016491">
    <property type="term" value="F:oxidoreductase activity"/>
    <property type="evidence" value="ECO:0007669"/>
    <property type="project" value="UniProtKB-KW"/>
</dbReference>
<dbReference type="PROSITE" id="PS00061">
    <property type="entry name" value="ADH_SHORT"/>
    <property type="match status" value="1"/>
</dbReference>
<evidence type="ECO:0000256" key="2">
    <source>
        <dbReference type="ARBA" id="ARBA00023002"/>
    </source>
</evidence>
<dbReference type="PANTHER" id="PTHR42879">
    <property type="entry name" value="3-OXOACYL-(ACYL-CARRIER-PROTEIN) REDUCTASE"/>
    <property type="match status" value="1"/>
</dbReference>
<organism evidence="4">
    <name type="scientific">Pedococcus sp. KACC 23699</name>
    <dbReference type="NCBI Taxonomy" id="3149228"/>
    <lineage>
        <taxon>Bacteria</taxon>
        <taxon>Bacillati</taxon>
        <taxon>Actinomycetota</taxon>
        <taxon>Actinomycetes</taxon>
        <taxon>Micrococcales</taxon>
        <taxon>Intrasporangiaceae</taxon>
        <taxon>Pedococcus</taxon>
    </lineage>
</organism>
<dbReference type="SUPFAM" id="SSF51735">
    <property type="entry name" value="NAD(P)-binding Rossmann-fold domains"/>
    <property type="match status" value="1"/>
</dbReference>
<dbReference type="InterPro" id="IPR036291">
    <property type="entry name" value="NAD(P)-bd_dom_sf"/>
</dbReference>
<sequence length="265" mass="26818">MPLPSFLDLSGRTALVTGAGSPSGIGFATARHLGALGAGVVLVATTSRVEDRARELEAQGIEALGLVGDLTDPDVVADLVEAAAEWGGRLDVLVNNAGMVSTSQPDYLEGDLTATTPERWSESLRRNLDTAFLVTRAALPHLRFSGSGRVVMVASVTGAVMGMRGEVAYAAAKAGLVGLTRALAVDEAVHGVTVNAVAPGWIATGSQTQDEAAEGLATPGGRSGTADEVAAAIAFLASPGAGYTTGQVLVVDGGNSVTEERALPR</sequence>
<gene>
    <name evidence="4" type="ORF">ABEG17_06015</name>
</gene>
<accession>A0AAU7JX85</accession>
<dbReference type="InterPro" id="IPR002347">
    <property type="entry name" value="SDR_fam"/>
</dbReference>
<dbReference type="EMBL" id="CP157483">
    <property type="protein sequence ID" value="XBO44892.1"/>
    <property type="molecule type" value="Genomic_DNA"/>
</dbReference>
<protein>
    <submittedName>
        <fullName evidence="4">SDR family NAD(P)-dependent oxidoreductase</fullName>
    </submittedName>
</protein>
<proteinExistence type="inferred from homology"/>
<evidence type="ECO:0000313" key="4">
    <source>
        <dbReference type="EMBL" id="XBO44892.1"/>
    </source>
</evidence>
<dbReference type="InterPro" id="IPR057326">
    <property type="entry name" value="KR_dom"/>
</dbReference>
<dbReference type="GO" id="GO:0032787">
    <property type="term" value="P:monocarboxylic acid metabolic process"/>
    <property type="evidence" value="ECO:0007669"/>
    <property type="project" value="UniProtKB-ARBA"/>
</dbReference>
<dbReference type="SMART" id="SM00822">
    <property type="entry name" value="PKS_KR"/>
    <property type="match status" value="1"/>
</dbReference>
<dbReference type="PANTHER" id="PTHR42879:SF2">
    <property type="entry name" value="3-OXOACYL-[ACYL-CARRIER-PROTEIN] REDUCTASE FABG"/>
    <property type="match status" value="1"/>
</dbReference>
<name>A0AAU7JX85_9MICO</name>
<dbReference type="InterPro" id="IPR020904">
    <property type="entry name" value="Sc_DH/Rdtase_CS"/>
</dbReference>